<comment type="subcellular location">
    <subcellularLocation>
        <location evidence="1 7">Cell membrane</location>
        <topology evidence="1 7">Multi-pass membrane protein</topology>
    </subcellularLocation>
</comment>
<evidence type="ECO:0000256" key="1">
    <source>
        <dbReference type="ARBA" id="ARBA00004651"/>
    </source>
</evidence>
<protein>
    <submittedName>
        <fullName evidence="9">Carbohydrate ABC transporter permease</fullName>
    </submittedName>
</protein>
<keyword evidence="4 7" id="KW-0812">Transmembrane</keyword>
<dbReference type="Gene3D" id="1.10.3720.10">
    <property type="entry name" value="MetI-like"/>
    <property type="match status" value="1"/>
</dbReference>
<keyword evidence="10" id="KW-1185">Reference proteome</keyword>
<name>A0A7S8EEA7_9CHLR</name>
<evidence type="ECO:0000256" key="3">
    <source>
        <dbReference type="ARBA" id="ARBA00022475"/>
    </source>
</evidence>
<dbReference type="KEGG" id="pmet:G4Y79_11795"/>
<keyword evidence="5 7" id="KW-1133">Transmembrane helix</keyword>
<dbReference type="Pfam" id="PF00528">
    <property type="entry name" value="BPD_transp_1"/>
    <property type="match status" value="1"/>
</dbReference>
<gene>
    <name evidence="9" type="ORF">G4Y79_11795</name>
</gene>
<accession>A0A7S8EEA7</accession>
<evidence type="ECO:0000259" key="8">
    <source>
        <dbReference type="PROSITE" id="PS50928"/>
    </source>
</evidence>
<organism evidence="9 10">
    <name type="scientific">Phototrophicus methaneseepsis</name>
    <dbReference type="NCBI Taxonomy" id="2710758"/>
    <lineage>
        <taxon>Bacteria</taxon>
        <taxon>Bacillati</taxon>
        <taxon>Chloroflexota</taxon>
        <taxon>Candidatus Thermofontia</taxon>
        <taxon>Phototrophicales</taxon>
        <taxon>Phototrophicaceae</taxon>
        <taxon>Phototrophicus</taxon>
    </lineage>
</organism>
<dbReference type="PROSITE" id="PS50928">
    <property type="entry name" value="ABC_TM1"/>
    <property type="match status" value="1"/>
</dbReference>
<reference evidence="9 10" key="1">
    <citation type="submission" date="2020-02" db="EMBL/GenBank/DDBJ databases">
        <authorList>
            <person name="Zheng R.K."/>
            <person name="Sun C.M."/>
        </authorList>
    </citation>
    <scope>NUCLEOTIDE SEQUENCE [LARGE SCALE GENOMIC DNA]</scope>
    <source>
        <strain evidence="10">rifampicinis</strain>
    </source>
</reference>
<keyword evidence="2 7" id="KW-0813">Transport</keyword>
<dbReference type="InterPro" id="IPR035906">
    <property type="entry name" value="MetI-like_sf"/>
</dbReference>
<dbReference type="AlphaFoldDB" id="A0A7S8EEA7"/>
<dbReference type="CDD" id="cd06261">
    <property type="entry name" value="TM_PBP2"/>
    <property type="match status" value="1"/>
</dbReference>
<dbReference type="GO" id="GO:0055085">
    <property type="term" value="P:transmembrane transport"/>
    <property type="evidence" value="ECO:0007669"/>
    <property type="project" value="InterPro"/>
</dbReference>
<feature type="domain" description="ABC transmembrane type-1" evidence="8">
    <location>
        <begin position="49"/>
        <end position="240"/>
    </location>
</feature>
<dbReference type="EMBL" id="CP062983">
    <property type="protein sequence ID" value="QPC85193.1"/>
    <property type="molecule type" value="Genomic_DNA"/>
</dbReference>
<dbReference type="PANTHER" id="PTHR43744:SF6">
    <property type="entry name" value="ABC TRANSPORTER PERMEASE PROTEIN YESQ-RELATED"/>
    <property type="match status" value="1"/>
</dbReference>
<comment type="similarity">
    <text evidence="7">Belongs to the binding-protein-dependent transport system permease family.</text>
</comment>
<evidence type="ECO:0000256" key="5">
    <source>
        <dbReference type="ARBA" id="ARBA00022989"/>
    </source>
</evidence>
<feature type="transmembrane region" description="Helical" evidence="7">
    <location>
        <begin position="221"/>
        <end position="240"/>
    </location>
</feature>
<evidence type="ECO:0000256" key="6">
    <source>
        <dbReference type="ARBA" id="ARBA00023136"/>
    </source>
</evidence>
<proteinExistence type="inferred from homology"/>
<evidence type="ECO:0000256" key="2">
    <source>
        <dbReference type="ARBA" id="ARBA00022448"/>
    </source>
</evidence>
<feature type="transmembrane region" description="Helical" evidence="7">
    <location>
        <begin position="84"/>
        <end position="108"/>
    </location>
</feature>
<dbReference type="InterPro" id="IPR000515">
    <property type="entry name" value="MetI-like"/>
</dbReference>
<evidence type="ECO:0000313" key="9">
    <source>
        <dbReference type="EMBL" id="QPC85193.1"/>
    </source>
</evidence>
<keyword evidence="3" id="KW-1003">Cell membrane</keyword>
<dbReference type="SUPFAM" id="SSF161098">
    <property type="entry name" value="MetI-like"/>
    <property type="match status" value="1"/>
</dbReference>
<feature type="transmembrane region" description="Helical" evidence="7">
    <location>
        <begin position="53"/>
        <end position="72"/>
    </location>
</feature>
<evidence type="ECO:0000256" key="7">
    <source>
        <dbReference type="RuleBase" id="RU363032"/>
    </source>
</evidence>
<keyword evidence="6 7" id="KW-0472">Membrane</keyword>
<dbReference type="PANTHER" id="PTHR43744">
    <property type="entry name" value="ABC TRANSPORTER PERMEASE PROTEIN MG189-RELATED-RELATED"/>
    <property type="match status" value="1"/>
</dbReference>
<dbReference type="GO" id="GO:0005886">
    <property type="term" value="C:plasma membrane"/>
    <property type="evidence" value="ECO:0007669"/>
    <property type="project" value="UniProtKB-SubCell"/>
</dbReference>
<sequence length="255" mass="28881">MFVPFFWLLTSSFKTQNQIFQYPPAWIPDPFVPENYVNALTYKPFHLYLRNSLFIAGMNVLAVTLSASFVGYGFARIRFPGRDLWFGVVMATLFLPYAILIVPSFIIFSRLGWVDSFLPLIVPQFFGGGAFNIFLMRQFFRTIPEDIADAARMDGCSEFGVYGRIFLPLAKPALITIAIFTFLHAWNDLLGPIIYLRSPEHFTVAAGLASFRSQTDISWDLQLAAATAMTLPVIVLFFFSQRYFIQGIVMTGLKG</sequence>
<feature type="transmembrane region" description="Helical" evidence="7">
    <location>
        <begin position="161"/>
        <end position="186"/>
    </location>
</feature>
<evidence type="ECO:0000313" key="10">
    <source>
        <dbReference type="Proteomes" id="UP000594468"/>
    </source>
</evidence>
<evidence type="ECO:0000256" key="4">
    <source>
        <dbReference type="ARBA" id="ARBA00022692"/>
    </source>
</evidence>
<feature type="transmembrane region" description="Helical" evidence="7">
    <location>
        <begin position="120"/>
        <end position="140"/>
    </location>
</feature>
<dbReference type="Proteomes" id="UP000594468">
    <property type="component" value="Chromosome"/>
</dbReference>